<dbReference type="PATRIC" id="fig|571915.4.peg.2063"/>
<keyword evidence="2" id="KW-1185">Reference proteome</keyword>
<reference evidence="1 2" key="1">
    <citation type="journal article" date="2015" name="Genome Announc.">
        <title>Complete Genome Sequence of the Type Strain Corynebacterium mustelae DSM 45274, Isolated from Various Tissues of a Male Ferret with Lethal Sepsis.</title>
        <authorList>
            <person name="Ruckert C."/>
            <person name="Eimer J."/>
            <person name="Winkler A."/>
            <person name="Tauch A."/>
        </authorList>
    </citation>
    <scope>NUCLEOTIDE SEQUENCE [LARGE SCALE GENOMIC DNA]</scope>
    <source>
        <strain evidence="1 2">DSM 45274</strain>
    </source>
</reference>
<proteinExistence type="predicted"/>
<dbReference type="AlphaFoldDB" id="A0A0G3H378"/>
<dbReference type="EMBL" id="CP011542">
    <property type="protein sequence ID" value="AKK06263.1"/>
    <property type="molecule type" value="Genomic_DNA"/>
</dbReference>
<organism evidence="1 2">
    <name type="scientific">Corynebacterium mustelae</name>
    <dbReference type="NCBI Taxonomy" id="571915"/>
    <lineage>
        <taxon>Bacteria</taxon>
        <taxon>Bacillati</taxon>
        <taxon>Actinomycetota</taxon>
        <taxon>Actinomycetes</taxon>
        <taxon>Mycobacteriales</taxon>
        <taxon>Corynebacteriaceae</taxon>
        <taxon>Corynebacterium</taxon>
    </lineage>
</organism>
<evidence type="ECO:0000313" key="1">
    <source>
        <dbReference type="EMBL" id="AKK06263.1"/>
    </source>
</evidence>
<dbReference type="KEGG" id="cmv:CMUST_09735"/>
<name>A0A0G3H378_9CORY</name>
<accession>A0A0G3H378</accession>
<evidence type="ECO:0000313" key="2">
    <source>
        <dbReference type="Proteomes" id="UP000035199"/>
    </source>
</evidence>
<dbReference type="Proteomes" id="UP000035199">
    <property type="component" value="Chromosome"/>
</dbReference>
<reference evidence="2" key="2">
    <citation type="submission" date="2015-05" db="EMBL/GenBank/DDBJ databases">
        <title>Complete genome sequence of Corynebacterium mustelae DSM 45274, isolated from various tissues of a male ferret with lethal sepsis.</title>
        <authorList>
            <person name="Ruckert C."/>
            <person name="Albersmeier A."/>
            <person name="Winkler A."/>
            <person name="Tauch A."/>
        </authorList>
    </citation>
    <scope>NUCLEOTIDE SEQUENCE [LARGE SCALE GENOMIC DNA]</scope>
    <source>
        <strain evidence="2">DSM 45274</strain>
    </source>
</reference>
<protein>
    <submittedName>
        <fullName evidence="1">Uncharacterized protein</fullName>
    </submittedName>
</protein>
<sequence length="126" mass="14552">MCKAYAVVGNFPKPERYISPKITNEATYHAINDDQPDVRRYWLGGNPPARRTHGSDHVEVGFPHLSQDKFLMPHRPKASKMLEIPQLDFFIAQALKPIAKHRKGRVALKSLYFYYPMTTSCDAHRR</sequence>
<gene>
    <name evidence="1" type="ORF">CMUST_09735</name>
</gene>